<evidence type="ECO:0000313" key="3">
    <source>
        <dbReference type="EMBL" id="PHX55547.1"/>
    </source>
</evidence>
<feature type="compositionally biased region" description="Polar residues" evidence="2">
    <location>
        <begin position="79"/>
        <end position="91"/>
    </location>
</feature>
<keyword evidence="1" id="KW-0175">Coiled coil</keyword>
<sequence length="115" mass="12864">MKPEKIIASFLVVLKTSPNLFTEAATEAMKALEKDIMAAENESNQAISKILSNWCIDYPEVTKALESVATRSKAIPKASQPQGDENISENQFPRLFPRLLESLEKRIKSEKPENS</sequence>
<organism evidence="3 4">
    <name type="scientific">Tychonema bourrellyi FEM_GT703</name>
    <dbReference type="NCBI Taxonomy" id="2040638"/>
    <lineage>
        <taxon>Bacteria</taxon>
        <taxon>Bacillati</taxon>
        <taxon>Cyanobacteriota</taxon>
        <taxon>Cyanophyceae</taxon>
        <taxon>Oscillatoriophycideae</taxon>
        <taxon>Oscillatoriales</taxon>
        <taxon>Microcoleaceae</taxon>
        <taxon>Tychonema</taxon>
    </lineage>
</organism>
<keyword evidence="4" id="KW-1185">Reference proteome</keyword>
<dbReference type="RefSeq" id="WP_096831677.1">
    <property type="nucleotide sequence ID" value="NZ_NXIB02000049.1"/>
</dbReference>
<comment type="caution">
    <text evidence="3">The sequence shown here is derived from an EMBL/GenBank/DDBJ whole genome shotgun (WGS) entry which is preliminary data.</text>
</comment>
<reference evidence="3" key="1">
    <citation type="submission" date="2017-10" db="EMBL/GenBank/DDBJ databases">
        <title>Draft genome sequence of the planktic cyanobacteria Tychonema bourrellyi isolated from alpine lentic freshwater.</title>
        <authorList>
            <person name="Tett A."/>
            <person name="Armanini F."/>
            <person name="Asnicar F."/>
            <person name="Boscaini A."/>
            <person name="Pasolli E."/>
            <person name="Zolfo M."/>
            <person name="Donati C."/>
            <person name="Salmaso N."/>
            <person name="Segata N."/>
        </authorList>
    </citation>
    <scope>NUCLEOTIDE SEQUENCE</scope>
    <source>
        <strain evidence="3">FEM_GT703</strain>
    </source>
</reference>
<name>A0A2G4F249_9CYAN</name>
<evidence type="ECO:0000256" key="1">
    <source>
        <dbReference type="SAM" id="Coils"/>
    </source>
</evidence>
<evidence type="ECO:0000256" key="2">
    <source>
        <dbReference type="SAM" id="MobiDB-lite"/>
    </source>
</evidence>
<dbReference type="EMBL" id="NXIB02000049">
    <property type="protein sequence ID" value="PHX55547.1"/>
    <property type="molecule type" value="Genomic_DNA"/>
</dbReference>
<proteinExistence type="predicted"/>
<dbReference type="AlphaFoldDB" id="A0A2G4F249"/>
<dbReference type="OrthoDB" id="463049at2"/>
<feature type="region of interest" description="Disordered" evidence="2">
    <location>
        <begin position="72"/>
        <end position="93"/>
    </location>
</feature>
<feature type="coiled-coil region" evidence="1">
    <location>
        <begin position="22"/>
        <end position="49"/>
    </location>
</feature>
<dbReference type="Proteomes" id="UP000226442">
    <property type="component" value="Unassembled WGS sequence"/>
</dbReference>
<evidence type="ECO:0000313" key="4">
    <source>
        <dbReference type="Proteomes" id="UP000226442"/>
    </source>
</evidence>
<gene>
    <name evidence="3" type="ORF">CP500_010195</name>
</gene>
<accession>A0A2G4F249</accession>
<protein>
    <submittedName>
        <fullName evidence="3">Uncharacterized protein</fullName>
    </submittedName>
</protein>